<dbReference type="Gene3D" id="3.30.160.60">
    <property type="entry name" value="Classic Zinc Finger"/>
    <property type="match status" value="8"/>
</dbReference>
<dbReference type="GO" id="GO:0000981">
    <property type="term" value="F:DNA-binding transcription factor activity, RNA polymerase II-specific"/>
    <property type="evidence" value="ECO:0007669"/>
    <property type="project" value="TreeGrafter"/>
</dbReference>
<dbReference type="SMART" id="SM00355">
    <property type="entry name" value="ZnF_C2H2"/>
    <property type="match status" value="12"/>
</dbReference>
<keyword evidence="8" id="KW-1185">Reference proteome</keyword>
<dbReference type="FunFam" id="3.30.160.60:FF:000065">
    <property type="entry name" value="B-cell CLL/lymphoma 6, member B"/>
    <property type="match status" value="1"/>
</dbReference>
<accession>A0A6G0TTF2</accession>
<dbReference type="EMBL" id="VYZN01000017">
    <property type="protein sequence ID" value="KAE9538173.1"/>
    <property type="molecule type" value="Genomic_DNA"/>
</dbReference>
<feature type="domain" description="C2H2-type" evidence="6">
    <location>
        <begin position="374"/>
        <end position="397"/>
    </location>
</feature>
<feature type="domain" description="C2H2-type" evidence="6">
    <location>
        <begin position="465"/>
        <end position="492"/>
    </location>
</feature>
<dbReference type="AlphaFoldDB" id="A0A6G0TTF2"/>
<dbReference type="OrthoDB" id="6077919at2759"/>
<proteinExistence type="predicted"/>
<gene>
    <name evidence="7" type="ORF">AGLY_006145</name>
</gene>
<name>A0A6G0TTF2_APHGL</name>
<feature type="domain" description="C2H2-type" evidence="6">
    <location>
        <begin position="402"/>
        <end position="432"/>
    </location>
</feature>
<feature type="domain" description="C2H2-type" evidence="6">
    <location>
        <begin position="227"/>
        <end position="254"/>
    </location>
</feature>
<dbReference type="FunFam" id="3.30.160.60:FF:000110">
    <property type="entry name" value="Zinc finger protein-like"/>
    <property type="match status" value="1"/>
</dbReference>
<feature type="domain" description="C2H2-type" evidence="6">
    <location>
        <begin position="317"/>
        <end position="344"/>
    </location>
</feature>
<evidence type="ECO:0000256" key="3">
    <source>
        <dbReference type="ARBA" id="ARBA00022771"/>
    </source>
</evidence>
<evidence type="ECO:0000256" key="2">
    <source>
        <dbReference type="ARBA" id="ARBA00022737"/>
    </source>
</evidence>
<dbReference type="InterPro" id="IPR036236">
    <property type="entry name" value="Znf_C2H2_sf"/>
</dbReference>
<dbReference type="Proteomes" id="UP000475862">
    <property type="component" value="Unassembled WGS sequence"/>
</dbReference>
<evidence type="ECO:0000256" key="4">
    <source>
        <dbReference type="ARBA" id="ARBA00022833"/>
    </source>
</evidence>
<evidence type="ECO:0000259" key="6">
    <source>
        <dbReference type="PROSITE" id="PS50157"/>
    </source>
</evidence>
<evidence type="ECO:0000313" key="7">
    <source>
        <dbReference type="EMBL" id="KAE9538173.1"/>
    </source>
</evidence>
<protein>
    <recommendedName>
        <fullName evidence="6">C2H2-type domain-containing protein</fullName>
    </recommendedName>
</protein>
<evidence type="ECO:0000256" key="1">
    <source>
        <dbReference type="ARBA" id="ARBA00022723"/>
    </source>
</evidence>
<dbReference type="Pfam" id="PF00096">
    <property type="entry name" value="zf-C2H2"/>
    <property type="match status" value="4"/>
</dbReference>
<sequence length="604" mass="71544">MYVEMISDLLDLFNKLLNFMTEVGVLESFTFVHSAINLNSQHEQFLKRIQSSIDELKKWLQNVCTEWKAEDLASLGNVIEPPMTPNNIDLNMNGTDYITPLIKEKIDSVLGFRNPVSPILWSVGLRPIQESNSKDGFEIDDDQRLPTDFVAPSFGDYGSPSSEPWNVFQESNYDLDQTNMVTYFDEKGPQTPNIKLYRKEEEPDIILEMNSNSSCFPNEINQIENVFSCEKCKNQFGSFDELEEHLKTHQLKSKLTNLHLTCAYCNKTFYQKSNLRLHMLIHENIKPYACSYCDRQFTQKATRDIHLTKHTGCDYLYMCYICNKKYATKGKLDFHMKTHQEAQYECTLCNKRFSTQQYLNYHMKVHPDQNTSGFNCDICQTEFKKRRSLLAHRKQEHPFCMFKCPTFDCDKEFSTIQLLNRHIKRLHETKERSVICSECGKSFDFPNYLQKHIVRVHGPKRLPKFKCRQCPLRFDNDIMLHVHMQSHPKDNKKKEIKRVSCPRDSCNLSFYNRVSLRYHIAEKHDNIYRYECEVCQKKFVRKNHYELHKAIHLKPNFTCNMCFKRFRKKNRLAAHWKRTHQQETFDFGMLFNVDNVDTIHKLNL</sequence>
<dbReference type="PROSITE" id="PS00028">
    <property type="entry name" value="ZINC_FINGER_C2H2_1"/>
    <property type="match status" value="11"/>
</dbReference>
<reference evidence="7 8" key="1">
    <citation type="submission" date="2019-08" db="EMBL/GenBank/DDBJ databases">
        <title>The genome of the soybean aphid Biotype 1, its phylome, world population structure and adaptation to the North American continent.</title>
        <authorList>
            <person name="Giordano R."/>
            <person name="Donthu R.K."/>
            <person name="Hernandez A.G."/>
            <person name="Wright C.L."/>
            <person name="Zimin A.V."/>
        </authorList>
    </citation>
    <scope>NUCLEOTIDE SEQUENCE [LARGE SCALE GENOMIC DNA]</scope>
    <source>
        <tissue evidence="7">Whole aphids</tissue>
    </source>
</reference>
<evidence type="ECO:0000313" key="8">
    <source>
        <dbReference type="Proteomes" id="UP000475862"/>
    </source>
</evidence>
<keyword evidence="3 5" id="KW-0863">Zinc-finger</keyword>
<evidence type="ECO:0000256" key="5">
    <source>
        <dbReference type="PROSITE-ProRule" id="PRU00042"/>
    </source>
</evidence>
<feature type="domain" description="C2H2-type" evidence="6">
    <location>
        <begin position="288"/>
        <end position="312"/>
    </location>
</feature>
<keyword evidence="4" id="KW-0862">Zinc</keyword>
<dbReference type="GO" id="GO:0000977">
    <property type="term" value="F:RNA polymerase II transcription regulatory region sequence-specific DNA binding"/>
    <property type="evidence" value="ECO:0007669"/>
    <property type="project" value="TreeGrafter"/>
</dbReference>
<comment type="caution">
    <text evidence="7">The sequence shown here is derived from an EMBL/GenBank/DDBJ whole genome shotgun (WGS) entry which is preliminary data.</text>
</comment>
<dbReference type="GO" id="GO:0005634">
    <property type="term" value="C:nucleus"/>
    <property type="evidence" value="ECO:0007669"/>
    <property type="project" value="TreeGrafter"/>
</dbReference>
<feature type="domain" description="C2H2-type" evidence="6">
    <location>
        <begin position="530"/>
        <end position="552"/>
    </location>
</feature>
<feature type="domain" description="C2H2-type" evidence="6">
    <location>
        <begin position="434"/>
        <end position="462"/>
    </location>
</feature>
<dbReference type="PANTHER" id="PTHR24409:SF295">
    <property type="entry name" value="AZ2-RELATED"/>
    <property type="match status" value="1"/>
</dbReference>
<keyword evidence="2" id="KW-0677">Repeat</keyword>
<keyword evidence="1" id="KW-0479">Metal-binding</keyword>
<organism evidence="7 8">
    <name type="scientific">Aphis glycines</name>
    <name type="common">Soybean aphid</name>
    <dbReference type="NCBI Taxonomy" id="307491"/>
    <lineage>
        <taxon>Eukaryota</taxon>
        <taxon>Metazoa</taxon>
        <taxon>Ecdysozoa</taxon>
        <taxon>Arthropoda</taxon>
        <taxon>Hexapoda</taxon>
        <taxon>Insecta</taxon>
        <taxon>Pterygota</taxon>
        <taxon>Neoptera</taxon>
        <taxon>Paraneoptera</taxon>
        <taxon>Hemiptera</taxon>
        <taxon>Sternorrhyncha</taxon>
        <taxon>Aphidomorpha</taxon>
        <taxon>Aphidoidea</taxon>
        <taxon>Aphididae</taxon>
        <taxon>Aphidini</taxon>
        <taxon>Aphis</taxon>
        <taxon>Aphis</taxon>
    </lineage>
</organism>
<dbReference type="InterPro" id="IPR013087">
    <property type="entry name" value="Znf_C2H2_type"/>
</dbReference>
<feature type="domain" description="C2H2-type" evidence="6">
    <location>
        <begin position="557"/>
        <end position="585"/>
    </location>
</feature>
<dbReference type="SUPFAM" id="SSF57667">
    <property type="entry name" value="beta-beta-alpha zinc fingers"/>
    <property type="match status" value="5"/>
</dbReference>
<feature type="domain" description="C2H2-type" evidence="6">
    <location>
        <begin position="344"/>
        <end position="371"/>
    </location>
</feature>
<dbReference type="GO" id="GO:0008270">
    <property type="term" value="F:zinc ion binding"/>
    <property type="evidence" value="ECO:0007669"/>
    <property type="project" value="UniProtKB-KW"/>
</dbReference>
<dbReference type="PROSITE" id="PS50157">
    <property type="entry name" value="ZINC_FINGER_C2H2_2"/>
    <property type="match status" value="11"/>
</dbReference>
<feature type="domain" description="C2H2-type" evidence="6">
    <location>
        <begin position="260"/>
        <end position="287"/>
    </location>
</feature>
<dbReference type="PANTHER" id="PTHR24409">
    <property type="entry name" value="ZINC FINGER PROTEIN 142"/>
    <property type="match status" value="1"/>
</dbReference>
<dbReference type="Pfam" id="PF13912">
    <property type="entry name" value="zf-C2H2_6"/>
    <property type="match status" value="2"/>
</dbReference>